<evidence type="ECO:0000259" key="3">
    <source>
        <dbReference type="Pfam" id="PF02581"/>
    </source>
</evidence>
<name>A0ABX1WRG2_9BACT</name>
<evidence type="ECO:0000256" key="2">
    <source>
        <dbReference type="ARBA" id="ARBA00022977"/>
    </source>
</evidence>
<evidence type="ECO:0000313" key="4">
    <source>
        <dbReference type="EMBL" id="NOU58675.1"/>
    </source>
</evidence>
<keyword evidence="2" id="KW-0784">Thiamine biosynthesis</keyword>
<dbReference type="InterPro" id="IPR013785">
    <property type="entry name" value="Aldolase_TIM"/>
</dbReference>
<dbReference type="InterPro" id="IPR036206">
    <property type="entry name" value="ThiamineP_synth_sf"/>
</dbReference>
<dbReference type="Pfam" id="PF02581">
    <property type="entry name" value="TMP-TENI"/>
    <property type="match status" value="1"/>
</dbReference>
<dbReference type="Proteomes" id="UP000732105">
    <property type="component" value="Unassembled WGS sequence"/>
</dbReference>
<proteinExistence type="predicted"/>
<dbReference type="CDD" id="cd00564">
    <property type="entry name" value="TMP_TenI"/>
    <property type="match status" value="1"/>
</dbReference>
<comment type="pathway">
    <text evidence="1">Cofactor biosynthesis; thiamine diphosphate biosynthesis.</text>
</comment>
<comment type="caution">
    <text evidence="4">The sequence shown here is derived from an EMBL/GenBank/DDBJ whole genome shotgun (WGS) entry which is preliminary data.</text>
</comment>
<feature type="domain" description="Thiamine phosphate synthase/TenI" evidence="3">
    <location>
        <begin position="18"/>
        <end position="176"/>
    </location>
</feature>
<dbReference type="RefSeq" id="WP_171593943.1">
    <property type="nucleotide sequence ID" value="NZ_RZNH01000002.1"/>
</dbReference>
<dbReference type="PANTHER" id="PTHR20857:SF15">
    <property type="entry name" value="THIAMINE-PHOSPHATE SYNTHASE"/>
    <property type="match status" value="1"/>
</dbReference>
<evidence type="ECO:0000313" key="5">
    <source>
        <dbReference type="Proteomes" id="UP000732105"/>
    </source>
</evidence>
<reference evidence="4 5" key="1">
    <citation type="submission" date="2018-12" db="EMBL/GenBank/DDBJ databases">
        <title>Marinifilum JC070 sp. nov., a marine bacterium isolated from Yongle Blue Hole in the South China Sea.</title>
        <authorList>
            <person name="Fu T."/>
        </authorList>
    </citation>
    <scope>NUCLEOTIDE SEQUENCE [LARGE SCALE GENOMIC DNA]</scope>
    <source>
        <strain evidence="4 5">JC070</strain>
    </source>
</reference>
<evidence type="ECO:0000256" key="1">
    <source>
        <dbReference type="ARBA" id="ARBA00004948"/>
    </source>
</evidence>
<dbReference type="EMBL" id="RZNH01000002">
    <property type="protein sequence ID" value="NOU58675.1"/>
    <property type="molecule type" value="Genomic_DNA"/>
</dbReference>
<protein>
    <submittedName>
        <fullName evidence="4">Thiamine phosphate synthase</fullName>
    </submittedName>
</protein>
<keyword evidence="5" id="KW-1185">Reference proteome</keyword>
<sequence>MKLILVSYPDFFKGETSIVSSLLDSYDFTFHLRKPQASKQELIDYLDEIPTRLHSKIVLHNEIEVFSSYKLEGMHFSGAKRESAQELAKTVTKGTSCHSISEIKSLEKTFDYVYLSPIFESISKQGYQGNLDMEEVKVFLEEAKQNQVYALGGIAIENIHHIKQFAFDGLAVLGAVWTLNPLKNRDMIQSNFNKIYSKIQSVYEKSNS</sequence>
<accession>A0ABX1WRG2</accession>
<dbReference type="SUPFAM" id="SSF51391">
    <property type="entry name" value="Thiamin phosphate synthase"/>
    <property type="match status" value="1"/>
</dbReference>
<dbReference type="Gene3D" id="3.20.20.70">
    <property type="entry name" value="Aldolase class I"/>
    <property type="match status" value="1"/>
</dbReference>
<dbReference type="InterPro" id="IPR022998">
    <property type="entry name" value="ThiamineP_synth_TenI"/>
</dbReference>
<organism evidence="4 5">
    <name type="scientific">Marinifilum caeruleilacunae</name>
    <dbReference type="NCBI Taxonomy" id="2499076"/>
    <lineage>
        <taxon>Bacteria</taxon>
        <taxon>Pseudomonadati</taxon>
        <taxon>Bacteroidota</taxon>
        <taxon>Bacteroidia</taxon>
        <taxon>Marinilabiliales</taxon>
        <taxon>Marinifilaceae</taxon>
    </lineage>
</organism>
<dbReference type="PANTHER" id="PTHR20857">
    <property type="entry name" value="THIAMINE-PHOSPHATE PYROPHOSPHORYLASE"/>
    <property type="match status" value="1"/>
</dbReference>
<gene>
    <name evidence="4" type="ORF">ELS83_02510</name>
</gene>